<sequence precursor="true">MNRWFVIIAVVVVGLAGCVRFQPHPISPSETAAKLESRSLNDTGFKAFLEKNLQKKFADWPAANWDFETLTLAALYYHPSLDVARAQWDLARGGEVTAAERPNPTLSAVPGYDFSATSPANPWIPAVSFDLPIETMGKRRYRKTQAAQLSESARLNIATAAWQVRINLRSALIDYTTSRQREGWLQRQLEIQERVIKLLQQRLEAGALASSELTLVRIAAQKIRLDLLTTQTSRADARARVAEAIGIPVSQLEGMDFSYDPGARLPAASELVTEAIRRQALQGRADVLAILAEYESSQSALQLQIAKQYPDVHLGPGYQFDQADNKFSFAITAELPILNQNQGPIAEAEAKRLEVAARFMALQSKVIAEIDRSLAVYRTTSAQIGGLDALAAEQKRQSQSVEAQVNVGVADQLDLANARLDLATSELVQLDTRIKLYQALGAVEDALQRPIDSIKPGLIEQSPRRQAMKENKP</sequence>
<proteinExistence type="inferred from homology"/>
<name>B9XPS1_PEDPL</name>
<dbReference type="EMBL" id="ABOX02000048">
    <property type="protein sequence ID" value="EEF58194.1"/>
    <property type="molecule type" value="Genomic_DNA"/>
</dbReference>
<evidence type="ECO:0000256" key="1">
    <source>
        <dbReference type="ARBA" id="ARBA00007613"/>
    </source>
</evidence>
<protein>
    <submittedName>
        <fullName evidence="2">Outer membrane efflux protein</fullName>
    </submittedName>
</protein>
<dbReference type="PROSITE" id="PS51257">
    <property type="entry name" value="PROKAR_LIPOPROTEIN"/>
    <property type="match status" value="1"/>
</dbReference>
<accession>B9XPS1</accession>
<keyword evidence="3" id="KW-1185">Reference proteome</keyword>
<dbReference type="Proteomes" id="UP000003688">
    <property type="component" value="Unassembled WGS sequence"/>
</dbReference>
<dbReference type="PANTHER" id="PTHR30203">
    <property type="entry name" value="OUTER MEMBRANE CATION EFFLUX PROTEIN"/>
    <property type="match status" value="1"/>
</dbReference>
<evidence type="ECO:0000313" key="2">
    <source>
        <dbReference type="EMBL" id="EEF58194.1"/>
    </source>
</evidence>
<reference evidence="2 3" key="1">
    <citation type="journal article" date="2011" name="J. Bacteriol.">
        <title>Genome sequence of 'Pedosphaera parvula' Ellin514, an aerobic Verrucomicrobial isolate from pasture soil.</title>
        <authorList>
            <person name="Kant R."/>
            <person name="van Passel M.W."/>
            <person name="Sangwan P."/>
            <person name="Palva A."/>
            <person name="Lucas S."/>
            <person name="Copeland A."/>
            <person name="Lapidus A."/>
            <person name="Glavina Del Rio T."/>
            <person name="Dalin E."/>
            <person name="Tice H."/>
            <person name="Bruce D."/>
            <person name="Goodwin L."/>
            <person name="Pitluck S."/>
            <person name="Chertkov O."/>
            <person name="Larimer F.W."/>
            <person name="Land M.L."/>
            <person name="Hauser L."/>
            <person name="Brettin T.S."/>
            <person name="Detter J.C."/>
            <person name="Han S."/>
            <person name="de Vos W.M."/>
            <person name="Janssen P.H."/>
            <person name="Smidt H."/>
        </authorList>
    </citation>
    <scope>NUCLEOTIDE SEQUENCE [LARGE SCALE GENOMIC DNA]</scope>
    <source>
        <strain evidence="2 3">Ellin514</strain>
    </source>
</reference>
<dbReference type="Gene3D" id="1.20.1600.10">
    <property type="entry name" value="Outer membrane efflux proteins (OEP)"/>
    <property type="match status" value="1"/>
</dbReference>
<dbReference type="OrthoDB" id="237412at2"/>
<dbReference type="PANTHER" id="PTHR30203:SF24">
    <property type="entry name" value="BLR4935 PROTEIN"/>
    <property type="match status" value="1"/>
</dbReference>
<dbReference type="AlphaFoldDB" id="B9XPS1"/>
<dbReference type="GO" id="GO:0015562">
    <property type="term" value="F:efflux transmembrane transporter activity"/>
    <property type="evidence" value="ECO:0007669"/>
    <property type="project" value="InterPro"/>
</dbReference>
<dbReference type="SUPFAM" id="SSF56954">
    <property type="entry name" value="Outer membrane efflux proteins (OEP)"/>
    <property type="match status" value="1"/>
</dbReference>
<dbReference type="InterPro" id="IPR003423">
    <property type="entry name" value="OMP_efflux"/>
</dbReference>
<dbReference type="STRING" id="320771.Cflav_PD1394"/>
<dbReference type="RefSeq" id="WP_007417807.1">
    <property type="nucleotide sequence ID" value="NZ_ABOX02000048.1"/>
</dbReference>
<evidence type="ECO:0000313" key="3">
    <source>
        <dbReference type="Proteomes" id="UP000003688"/>
    </source>
</evidence>
<comment type="similarity">
    <text evidence="1">Belongs to the outer membrane factor (OMF) (TC 1.B.17) family.</text>
</comment>
<organism evidence="2 3">
    <name type="scientific">Pedosphaera parvula (strain Ellin514)</name>
    <dbReference type="NCBI Taxonomy" id="320771"/>
    <lineage>
        <taxon>Bacteria</taxon>
        <taxon>Pseudomonadati</taxon>
        <taxon>Verrucomicrobiota</taxon>
        <taxon>Pedosphaerae</taxon>
        <taxon>Pedosphaerales</taxon>
        <taxon>Pedosphaeraceae</taxon>
        <taxon>Pedosphaera</taxon>
    </lineage>
</organism>
<comment type="caution">
    <text evidence="2">The sequence shown here is derived from an EMBL/GenBank/DDBJ whole genome shotgun (WGS) entry which is preliminary data.</text>
</comment>
<gene>
    <name evidence="2" type="ORF">Cflav_PD1394</name>
</gene>
<dbReference type="Pfam" id="PF02321">
    <property type="entry name" value="OEP"/>
    <property type="match status" value="2"/>
</dbReference>
<dbReference type="InterPro" id="IPR010131">
    <property type="entry name" value="MdtP/NodT-like"/>
</dbReference>